<evidence type="ECO:0000313" key="1">
    <source>
        <dbReference type="EMBL" id="PJF00063.1"/>
    </source>
</evidence>
<evidence type="ECO:0000313" key="2">
    <source>
        <dbReference type="Proteomes" id="UP000228641"/>
    </source>
</evidence>
<organism evidence="1 2">
    <name type="scientific">Prevotella intermedia</name>
    <dbReference type="NCBI Taxonomy" id="28131"/>
    <lineage>
        <taxon>Bacteria</taxon>
        <taxon>Pseudomonadati</taxon>
        <taxon>Bacteroidota</taxon>
        <taxon>Bacteroidia</taxon>
        <taxon>Bacteroidales</taxon>
        <taxon>Prevotellaceae</taxon>
        <taxon>Prevotella</taxon>
    </lineage>
</organism>
<sequence>MTLRKRRFCVAKEPLLPCKTYALGMQNNRFCSALIQSGLCNSCSCEKYQHFYCCLSLYKYKVENVGETELKRF</sequence>
<accession>A0A2M8M779</accession>
<dbReference type="EMBL" id="PGGD01000001">
    <property type="protein sequence ID" value="PJF00063.1"/>
    <property type="molecule type" value="Genomic_DNA"/>
</dbReference>
<gene>
    <name evidence="1" type="ORF">CUB97_01505</name>
</gene>
<reference evidence="1 2" key="1">
    <citation type="submission" date="2017-11" db="EMBL/GenBank/DDBJ databases">
        <title>Genome sequencing of Prevotella intermedia KCOM 1779.</title>
        <authorList>
            <person name="Kook J.-K."/>
            <person name="Park S.-N."/>
            <person name="Lim Y.K."/>
        </authorList>
    </citation>
    <scope>NUCLEOTIDE SEQUENCE [LARGE SCALE GENOMIC DNA]</scope>
    <source>
        <strain evidence="1 2">KCOM 1779</strain>
    </source>
</reference>
<comment type="caution">
    <text evidence="1">The sequence shown here is derived from an EMBL/GenBank/DDBJ whole genome shotgun (WGS) entry which is preliminary data.</text>
</comment>
<protein>
    <submittedName>
        <fullName evidence="1">Uncharacterized protein</fullName>
    </submittedName>
</protein>
<dbReference type="AlphaFoldDB" id="A0A2M8M779"/>
<name>A0A2M8M779_PREIN</name>
<dbReference type="Proteomes" id="UP000228641">
    <property type="component" value="Unassembled WGS sequence"/>
</dbReference>
<proteinExistence type="predicted"/>